<proteinExistence type="predicted"/>
<accession>A0A1E3X2N1</accession>
<evidence type="ECO:0000313" key="2">
    <source>
        <dbReference type="Proteomes" id="UP000094056"/>
    </source>
</evidence>
<dbReference type="AlphaFoldDB" id="A0A1E3X2N1"/>
<evidence type="ECO:0000313" key="1">
    <source>
        <dbReference type="EMBL" id="ODS29858.1"/>
    </source>
</evidence>
<protein>
    <submittedName>
        <fullName evidence="1">Uncharacterized protein</fullName>
    </submittedName>
</protein>
<sequence length="84" mass="10261">MHYYIFKAQVPRSNRGSDCQIRSQYYYMNSKEDIITSVQDSNIKAMVSFNDEYEYFTWKGDFEEFKVVLKSCVEYDRVIRDRHF</sequence>
<name>A0A1E3X2N1_9BACT</name>
<dbReference type="EMBL" id="MAYW01000352">
    <property type="protein sequence ID" value="ODS29858.1"/>
    <property type="molecule type" value="Genomic_DNA"/>
</dbReference>
<dbReference type="Proteomes" id="UP000094056">
    <property type="component" value="Unassembled WGS sequence"/>
</dbReference>
<comment type="caution">
    <text evidence="1">The sequence shown here is derived from an EMBL/GenBank/DDBJ whole genome shotgun (WGS) entry which is preliminary data.</text>
</comment>
<gene>
    <name evidence="1" type="ORF">SCARUB_05039</name>
</gene>
<reference evidence="1 2" key="1">
    <citation type="submission" date="2016-07" db="EMBL/GenBank/DDBJ databases">
        <title>Draft genome of Scalindua rubra, obtained from a brine-seawater interface in the Red Sea, sheds light on salt adaptation in anammox bacteria.</title>
        <authorList>
            <person name="Speth D.R."/>
            <person name="Lagkouvardos I."/>
            <person name="Wang Y."/>
            <person name="Qian P.-Y."/>
            <person name="Dutilh B.E."/>
            <person name="Jetten M.S."/>
        </authorList>
    </citation>
    <scope>NUCLEOTIDE SEQUENCE [LARGE SCALE GENOMIC DNA]</scope>
    <source>
        <strain evidence="1">BSI-1</strain>
    </source>
</reference>
<organism evidence="1 2">
    <name type="scientific">Candidatus Scalindua rubra</name>
    <dbReference type="NCBI Taxonomy" id="1872076"/>
    <lineage>
        <taxon>Bacteria</taxon>
        <taxon>Pseudomonadati</taxon>
        <taxon>Planctomycetota</taxon>
        <taxon>Candidatus Brocadiia</taxon>
        <taxon>Candidatus Brocadiales</taxon>
        <taxon>Candidatus Scalinduaceae</taxon>
        <taxon>Candidatus Scalindua</taxon>
    </lineage>
</organism>